<reference evidence="1" key="1">
    <citation type="submission" date="2014-09" db="EMBL/GenBank/DDBJ databases">
        <authorList>
            <person name="Magalhaes I.L.F."/>
            <person name="Oliveira U."/>
            <person name="Santos F.R."/>
            <person name="Vidigal T.H.D.A."/>
            <person name="Brescovit A.D."/>
            <person name="Santos A.J."/>
        </authorList>
    </citation>
    <scope>NUCLEOTIDE SEQUENCE</scope>
    <source>
        <tissue evidence="1">Shoot tissue taken approximately 20 cm above the soil surface</tissue>
    </source>
</reference>
<reference evidence="1" key="2">
    <citation type="journal article" date="2015" name="Data Brief">
        <title>Shoot transcriptome of the giant reed, Arundo donax.</title>
        <authorList>
            <person name="Barrero R.A."/>
            <person name="Guerrero F.D."/>
            <person name="Moolhuijzen P."/>
            <person name="Goolsby J.A."/>
            <person name="Tidwell J."/>
            <person name="Bellgard S.E."/>
            <person name="Bellgard M.I."/>
        </authorList>
    </citation>
    <scope>NUCLEOTIDE SEQUENCE</scope>
    <source>
        <tissue evidence="1">Shoot tissue taken approximately 20 cm above the soil surface</tissue>
    </source>
</reference>
<name>A0A0A9AF67_ARUDO</name>
<protein>
    <submittedName>
        <fullName evidence="1">Uncharacterized protein</fullName>
    </submittedName>
</protein>
<accession>A0A0A9AF67</accession>
<organism evidence="1">
    <name type="scientific">Arundo donax</name>
    <name type="common">Giant reed</name>
    <name type="synonym">Donax arundinaceus</name>
    <dbReference type="NCBI Taxonomy" id="35708"/>
    <lineage>
        <taxon>Eukaryota</taxon>
        <taxon>Viridiplantae</taxon>
        <taxon>Streptophyta</taxon>
        <taxon>Embryophyta</taxon>
        <taxon>Tracheophyta</taxon>
        <taxon>Spermatophyta</taxon>
        <taxon>Magnoliopsida</taxon>
        <taxon>Liliopsida</taxon>
        <taxon>Poales</taxon>
        <taxon>Poaceae</taxon>
        <taxon>PACMAD clade</taxon>
        <taxon>Arundinoideae</taxon>
        <taxon>Arundineae</taxon>
        <taxon>Arundo</taxon>
    </lineage>
</organism>
<sequence length="31" mass="3528">MIFILFWTTKSPPLASILKNKNHKSTKNGVI</sequence>
<dbReference type="EMBL" id="GBRH01249357">
    <property type="protein sequence ID" value="JAD48538.1"/>
    <property type="molecule type" value="Transcribed_RNA"/>
</dbReference>
<dbReference type="AlphaFoldDB" id="A0A0A9AF67"/>
<evidence type="ECO:0000313" key="1">
    <source>
        <dbReference type="EMBL" id="JAD48538.1"/>
    </source>
</evidence>
<proteinExistence type="predicted"/>